<evidence type="ECO:0000256" key="14">
    <source>
        <dbReference type="RuleBase" id="RU363035"/>
    </source>
</evidence>
<dbReference type="InterPro" id="IPR002300">
    <property type="entry name" value="aa-tRNA-synth_Ia"/>
</dbReference>
<keyword evidence="6 14" id="KW-0436">Ligase</keyword>
<dbReference type="InterPro" id="IPR014729">
    <property type="entry name" value="Rossmann-like_a/b/a_fold"/>
</dbReference>
<evidence type="ECO:0000256" key="15">
    <source>
        <dbReference type="SAM" id="Coils"/>
    </source>
</evidence>
<proteinExistence type="inferred from homology"/>
<protein>
    <recommendedName>
        <fullName evidence="12">Valine--tRNA ligase, mitochondrial</fullName>
        <ecNumber evidence="4">6.1.1.9</ecNumber>
    </recommendedName>
    <alternativeName>
        <fullName evidence="11">Valyl-tRNA synthetase</fullName>
    </alternativeName>
</protein>
<evidence type="ECO:0000313" key="19">
    <source>
        <dbReference type="EMBL" id="KAK1924767.1"/>
    </source>
</evidence>
<dbReference type="Gene3D" id="3.40.50.620">
    <property type="entry name" value="HUPs"/>
    <property type="match status" value="2"/>
</dbReference>
<keyword evidence="15" id="KW-0175">Coiled coil</keyword>
<dbReference type="InterPro" id="IPR009080">
    <property type="entry name" value="tRNAsynth_Ia_anticodon-bd"/>
</dbReference>
<evidence type="ECO:0000256" key="12">
    <source>
        <dbReference type="ARBA" id="ARBA00040837"/>
    </source>
</evidence>
<evidence type="ECO:0000256" key="9">
    <source>
        <dbReference type="ARBA" id="ARBA00022917"/>
    </source>
</evidence>
<dbReference type="EMBL" id="JAODAN010000004">
    <property type="protein sequence ID" value="KAK1924767.1"/>
    <property type="molecule type" value="Genomic_DNA"/>
</dbReference>
<keyword evidence="10 14" id="KW-0030">Aminoacyl-tRNA synthetase</keyword>
<comment type="similarity">
    <text evidence="3 14">Belongs to the class-I aminoacyl-tRNA synthetase family.</text>
</comment>
<dbReference type="PRINTS" id="PR00986">
    <property type="entry name" value="TRNASYNTHVAL"/>
</dbReference>
<accession>A0AAD9FRB4</accession>
<reference evidence="19" key="1">
    <citation type="submission" date="2023-02" db="EMBL/GenBank/DDBJ databases">
        <title>Identification and recombinant expression of a fungal hydrolase from Papiliotrema laurentii that hydrolyzes apple cutin and clears colloidal polyester polyurethane.</title>
        <authorList>
            <consortium name="DOE Joint Genome Institute"/>
            <person name="Roman V.A."/>
            <person name="Bojanowski C."/>
            <person name="Crable B.R."/>
            <person name="Wagner D.N."/>
            <person name="Hung C.S."/>
            <person name="Nadeau L.J."/>
            <person name="Schratz L."/>
            <person name="Haridas S."/>
            <person name="Pangilinan J."/>
            <person name="Lipzen A."/>
            <person name="Na H."/>
            <person name="Yan M."/>
            <person name="Ng V."/>
            <person name="Grigoriev I.V."/>
            <person name="Spatafora J.W."/>
            <person name="Barlow D."/>
            <person name="Biffinger J."/>
            <person name="Kelley-Loughnane N."/>
            <person name="Varaljay V.A."/>
            <person name="Crookes-Goodson W.J."/>
        </authorList>
    </citation>
    <scope>NUCLEOTIDE SEQUENCE</scope>
    <source>
        <strain evidence="19">5307AH</strain>
    </source>
</reference>
<evidence type="ECO:0000256" key="4">
    <source>
        <dbReference type="ARBA" id="ARBA00013169"/>
    </source>
</evidence>
<feature type="compositionally biased region" description="Polar residues" evidence="16">
    <location>
        <begin position="70"/>
        <end position="83"/>
    </location>
</feature>
<dbReference type="InterPro" id="IPR009008">
    <property type="entry name" value="Val/Leu/Ile-tRNA-synth_edit"/>
</dbReference>
<evidence type="ECO:0000256" key="5">
    <source>
        <dbReference type="ARBA" id="ARBA00022490"/>
    </source>
</evidence>
<feature type="compositionally biased region" description="Basic and acidic residues" evidence="16">
    <location>
        <begin position="93"/>
        <end position="112"/>
    </location>
</feature>
<feature type="compositionally biased region" description="Low complexity" evidence="16">
    <location>
        <begin position="113"/>
        <end position="126"/>
    </location>
</feature>
<dbReference type="NCBIfam" id="TIGR00422">
    <property type="entry name" value="valS"/>
    <property type="match status" value="1"/>
</dbReference>
<dbReference type="InterPro" id="IPR033705">
    <property type="entry name" value="Anticodon_Ia_Val"/>
</dbReference>
<evidence type="ECO:0000256" key="8">
    <source>
        <dbReference type="ARBA" id="ARBA00022840"/>
    </source>
</evidence>
<dbReference type="InterPro" id="IPR002303">
    <property type="entry name" value="Valyl-tRNA_ligase"/>
</dbReference>
<keyword evidence="20" id="KW-1185">Reference proteome</keyword>
<name>A0AAD9FRB4_PAPLA</name>
<dbReference type="GO" id="GO:0006438">
    <property type="term" value="P:valyl-tRNA aminoacylation"/>
    <property type="evidence" value="ECO:0007669"/>
    <property type="project" value="InterPro"/>
</dbReference>
<evidence type="ECO:0000256" key="11">
    <source>
        <dbReference type="ARBA" id="ARBA00029936"/>
    </source>
</evidence>
<feature type="compositionally biased region" description="Basic and acidic residues" evidence="16">
    <location>
        <begin position="127"/>
        <end position="139"/>
    </location>
</feature>
<dbReference type="InterPro" id="IPR013155">
    <property type="entry name" value="M/V/L/I-tRNA-synth_anticd-bd"/>
</dbReference>
<dbReference type="Gene3D" id="3.90.740.10">
    <property type="entry name" value="Valyl/Leucyl/Isoleucyl-tRNA synthetase, editing domain"/>
    <property type="match status" value="1"/>
</dbReference>
<dbReference type="PANTHER" id="PTHR11946">
    <property type="entry name" value="VALYL-TRNA SYNTHETASES"/>
    <property type="match status" value="1"/>
</dbReference>
<dbReference type="GO" id="GO:0004832">
    <property type="term" value="F:valine-tRNA ligase activity"/>
    <property type="evidence" value="ECO:0007669"/>
    <property type="project" value="UniProtKB-EC"/>
</dbReference>
<comment type="catalytic activity">
    <reaction evidence="13">
        <text>tRNA(Val) + L-valine + ATP = L-valyl-tRNA(Val) + AMP + diphosphate</text>
        <dbReference type="Rhea" id="RHEA:10704"/>
        <dbReference type="Rhea" id="RHEA-COMP:9672"/>
        <dbReference type="Rhea" id="RHEA-COMP:9708"/>
        <dbReference type="ChEBI" id="CHEBI:30616"/>
        <dbReference type="ChEBI" id="CHEBI:33019"/>
        <dbReference type="ChEBI" id="CHEBI:57762"/>
        <dbReference type="ChEBI" id="CHEBI:78442"/>
        <dbReference type="ChEBI" id="CHEBI:78537"/>
        <dbReference type="ChEBI" id="CHEBI:456215"/>
        <dbReference type="EC" id="6.1.1.9"/>
    </reaction>
</comment>
<feature type="domain" description="Aminoacyl-tRNA synthetase class Ia" evidence="17">
    <location>
        <begin position="175"/>
        <end position="798"/>
    </location>
</feature>
<feature type="coiled-coil region" evidence="15">
    <location>
        <begin position="1113"/>
        <end position="1140"/>
    </location>
</feature>
<dbReference type="FunFam" id="3.40.50.620:FF:000078">
    <property type="entry name" value="Valine--tRNA ligase, mitochondrial"/>
    <property type="match status" value="1"/>
</dbReference>
<evidence type="ECO:0000256" key="1">
    <source>
        <dbReference type="ARBA" id="ARBA00004173"/>
    </source>
</evidence>
<dbReference type="Gene3D" id="1.10.730.10">
    <property type="entry name" value="Isoleucyl-tRNA Synthetase, Domain 1"/>
    <property type="match status" value="1"/>
</dbReference>
<dbReference type="GO" id="GO:0005524">
    <property type="term" value="F:ATP binding"/>
    <property type="evidence" value="ECO:0007669"/>
    <property type="project" value="UniProtKB-KW"/>
</dbReference>
<feature type="region of interest" description="Disordered" evidence="16">
    <location>
        <begin position="51"/>
        <end position="162"/>
    </location>
</feature>
<comment type="subcellular location">
    <subcellularLocation>
        <location evidence="2">Cytoplasm</location>
    </subcellularLocation>
    <subcellularLocation>
        <location evidence="1">Mitochondrion</location>
    </subcellularLocation>
</comment>
<dbReference type="AlphaFoldDB" id="A0AAD9FRB4"/>
<dbReference type="Pfam" id="PF00133">
    <property type="entry name" value="tRNA-synt_1"/>
    <property type="match status" value="1"/>
</dbReference>
<evidence type="ECO:0000313" key="20">
    <source>
        <dbReference type="Proteomes" id="UP001182556"/>
    </source>
</evidence>
<dbReference type="EC" id="6.1.1.9" evidence="4"/>
<dbReference type="CDD" id="cd00817">
    <property type="entry name" value="ValRS_core"/>
    <property type="match status" value="1"/>
</dbReference>
<keyword evidence="7 14" id="KW-0547">Nucleotide-binding</keyword>
<dbReference type="SUPFAM" id="SSF47323">
    <property type="entry name" value="Anticodon-binding domain of a subclass of class I aminoacyl-tRNA synthetases"/>
    <property type="match status" value="1"/>
</dbReference>
<organism evidence="19 20">
    <name type="scientific">Papiliotrema laurentii</name>
    <name type="common">Cryptococcus laurentii</name>
    <dbReference type="NCBI Taxonomy" id="5418"/>
    <lineage>
        <taxon>Eukaryota</taxon>
        <taxon>Fungi</taxon>
        <taxon>Dikarya</taxon>
        <taxon>Basidiomycota</taxon>
        <taxon>Agaricomycotina</taxon>
        <taxon>Tremellomycetes</taxon>
        <taxon>Tremellales</taxon>
        <taxon>Rhynchogastremaceae</taxon>
        <taxon>Papiliotrema</taxon>
    </lineage>
</organism>
<evidence type="ECO:0000256" key="13">
    <source>
        <dbReference type="ARBA" id="ARBA00047552"/>
    </source>
</evidence>
<evidence type="ECO:0000256" key="10">
    <source>
        <dbReference type="ARBA" id="ARBA00023146"/>
    </source>
</evidence>
<feature type="domain" description="Methionyl/Valyl/Leucyl/Isoleucyl-tRNA synthetase anticodon-binding" evidence="18">
    <location>
        <begin position="854"/>
        <end position="1001"/>
    </location>
</feature>
<evidence type="ECO:0000256" key="16">
    <source>
        <dbReference type="SAM" id="MobiDB-lite"/>
    </source>
</evidence>
<dbReference type="GO" id="GO:0005829">
    <property type="term" value="C:cytosol"/>
    <property type="evidence" value="ECO:0007669"/>
    <property type="project" value="TreeGrafter"/>
</dbReference>
<comment type="caution">
    <text evidence="19">The sequence shown here is derived from an EMBL/GenBank/DDBJ whole genome shotgun (WGS) entry which is preliminary data.</text>
</comment>
<dbReference type="InterPro" id="IPR001412">
    <property type="entry name" value="aa-tRNA-synth_I_CS"/>
</dbReference>
<evidence type="ECO:0000256" key="6">
    <source>
        <dbReference type="ARBA" id="ARBA00022598"/>
    </source>
</evidence>
<feature type="compositionally biased region" description="Polar residues" evidence="16">
    <location>
        <begin position="52"/>
        <end position="62"/>
    </location>
</feature>
<keyword evidence="5" id="KW-0963">Cytoplasm</keyword>
<sequence length="1141" mass="128684">MLVASRARSYLHIALSKSRSFAYQPNHLQAHLTPDLHALSPTPSRLFRRMTEQTQAQATTKPVSELLPVEQSNPASSQPSATPVNGEEDTDSPAEKSKKGAKKEAKRLEKAAKAALKAAAPAVAGGAKKEKKEKEKKEAPPVVEFVNTTPPGEKKDVSGDLPTTGYDPIQVEAAHYDWWHAKGFFKPRYQENGEPLQRGTFSITFPPPNVTGNLHIGHALTVALEDTMVRWKRMQGYTVLWVPGYDHAGIATQAVVEQRLLKTEGHSRHYYGREKFLEKVWEWKDSYQEKITAQMKRLGGSFDWDRVAFTMNDNLSKAVRETFCQLHEKGLLYRANRLVNWCCYLNTSLSNLEVDQKALTGRTLLNVKGYDPKERFEFGVITSFAYPIENSDEKIIVATTRPETMLGDTAVAVHPDDPRYTHLHGKFVIHPFNNRRIPIITDAITVDMEFGTGAVKITPAHDPNDFECGQRNNLEFISLMNDDGTYNENAGEFQGMKRFHVRNAILKALKEKGLFVEQKDNEMQIPICSRSGDVVEQILKPQWWVSCKPMAEEALRRTEAGELEIKPKTSAAEWVRWMENMQDWCISRQLWWGHRCPAYLIKFDGEAADTADEKNWIVARSLEEAEAEAQKRAGGRKYTLEQDEDVLDTWFSSALWPFSTMGWPEKTKDVEYFYPNSILETGWDILFFWVARMVFFGNQLTGKMPFKEVFCHPMVRDAYGRKMSKSLGNVIDPTDIITGQNLQKLHNDLRMGNLPEKEIAKAEEGQKKLYPKGIPQCGTDALRFALANYTSGGRDINMEIGRVEGYRKFCNKLWNATKFCLFRMDLVTLEGKRQESSFIPHKSALPTGKESLAEKWLLHKLNQASAVVNDKLESRDFSDASSAAYSFFLHDLCDVFIEATKPLFEANVDSPAKLSAQNTLYTAVEGGLKLLHPFMPYVTEDLWQRLPRRPEDTCESIMVSSFPEKIPEYEFADAAADFDLAIETMAAARSIIGLYNLPTNGKTIEDKITVIIQAKKAETKAMLESQEAIIVALTKGSGRAIFISDDSEVPQGCGTETVTADINVHIPVLGKVDAKAEIDKLEKKSALAVVGREKVVKITQQSNYETTIKPEVRAANQEKLDKFDAEIEALTQAMERFKGLL</sequence>
<dbReference type="FunFam" id="3.90.740.10:FF:000005">
    <property type="entry name" value="Valine--tRNA ligase, mitochondrial"/>
    <property type="match status" value="1"/>
</dbReference>
<dbReference type="SUPFAM" id="SSF52374">
    <property type="entry name" value="Nucleotidylyl transferase"/>
    <property type="match status" value="1"/>
</dbReference>
<dbReference type="PROSITE" id="PS00178">
    <property type="entry name" value="AA_TRNA_LIGASE_I"/>
    <property type="match status" value="1"/>
</dbReference>
<gene>
    <name evidence="19" type="ORF">DB88DRAFT_486717</name>
</gene>
<dbReference type="PANTHER" id="PTHR11946:SF109">
    <property type="entry name" value="VALINE--TRNA LIGASE"/>
    <property type="match status" value="1"/>
</dbReference>
<dbReference type="FunFam" id="3.40.50.620:FF:000020">
    <property type="entry name" value="Valine--tRNA ligase, mitochondrial"/>
    <property type="match status" value="1"/>
</dbReference>
<dbReference type="NCBIfam" id="NF004349">
    <property type="entry name" value="PRK05729.1"/>
    <property type="match status" value="1"/>
</dbReference>
<dbReference type="FunFam" id="1.10.730.10:FF:000009">
    <property type="entry name" value="Valine--tRNA ligase, mitochondrial"/>
    <property type="match status" value="1"/>
</dbReference>
<evidence type="ECO:0000259" key="17">
    <source>
        <dbReference type="Pfam" id="PF00133"/>
    </source>
</evidence>
<dbReference type="GO" id="GO:0005739">
    <property type="term" value="C:mitochondrion"/>
    <property type="evidence" value="ECO:0007669"/>
    <property type="project" value="UniProtKB-SubCell"/>
</dbReference>
<dbReference type="SUPFAM" id="SSF50677">
    <property type="entry name" value="ValRS/IleRS/LeuRS editing domain"/>
    <property type="match status" value="1"/>
</dbReference>
<evidence type="ECO:0000256" key="7">
    <source>
        <dbReference type="ARBA" id="ARBA00022741"/>
    </source>
</evidence>
<dbReference type="Proteomes" id="UP001182556">
    <property type="component" value="Unassembled WGS sequence"/>
</dbReference>
<evidence type="ECO:0000259" key="18">
    <source>
        <dbReference type="Pfam" id="PF08264"/>
    </source>
</evidence>
<dbReference type="CDD" id="cd07962">
    <property type="entry name" value="Anticodon_Ia_Val"/>
    <property type="match status" value="1"/>
</dbReference>
<dbReference type="HAMAP" id="MF_02004">
    <property type="entry name" value="Val_tRNA_synth_type1"/>
    <property type="match status" value="1"/>
</dbReference>
<keyword evidence="8 14" id="KW-0067">ATP-binding</keyword>
<dbReference type="GO" id="GO:0002161">
    <property type="term" value="F:aminoacyl-tRNA deacylase activity"/>
    <property type="evidence" value="ECO:0007669"/>
    <property type="project" value="InterPro"/>
</dbReference>
<evidence type="ECO:0000256" key="2">
    <source>
        <dbReference type="ARBA" id="ARBA00004496"/>
    </source>
</evidence>
<keyword evidence="9 14" id="KW-0648">Protein biosynthesis</keyword>
<dbReference type="Pfam" id="PF08264">
    <property type="entry name" value="Anticodon_1"/>
    <property type="match status" value="1"/>
</dbReference>
<evidence type="ECO:0000256" key="3">
    <source>
        <dbReference type="ARBA" id="ARBA00005594"/>
    </source>
</evidence>